<organism evidence="10 11">
    <name type="scientific">Halobaculum halobium</name>
    <dbReference type="NCBI Taxonomy" id="3032281"/>
    <lineage>
        <taxon>Archaea</taxon>
        <taxon>Methanobacteriati</taxon>
        <taxon>Methanobacteriota</taxon>
        <taxon>Stenosarchaea group</taxon>
        <taxon>Halobacteria</taxon>
        <taxon>Halobacteriales</taxon>
        <taxon>Haloferacaceae</taxon>
        <taxon>Halobaculum</taxon>
    </lineage>
</organism>
<proteinExistence type="inferred from homology"/>
<keyword evidence="7" id="KW-0804">Transcription</keyword>
<sequence length="264" mass="28163">MLSDVMEDYLKAIYVLQTESGPPVSTSAIAERVGKTPPTVTSMLETLEDRGLVEREKYKGTELTEEGRTVALEVLRHHRLLEAYLAEHLDYSWSEVHDEADALEHHISEEFERRVAAALGDPAVDPHGDPIPGVDLEPPADDDARPLTEVAVGDRVVIARVSDRDDEELEYLDRAGITPGTTIEVLDVAPFGMVTVEVGPDSDEIVGANDDEGTDTSRDGTGSGAAADSGREQSLPETIAAAVRVRPVEEVNGAAATDAGVGGA</sequence>
<dbReference type="GeneID" id="81210630"/>
<dbReference type="InterPro" id="IPR036388">
    <property type="entry name" value="WH-like_DNA-bd_sf"/>
</dbReference>
<dbReference type="SUPFAM" id="SSF50037">
    <property type="entry name" value="C-terminal domain of transcriptional repressors"/>
    <property type="match status" value="1"/>
</dbReference>
<evidence type="ECO:0000256" key="3">
    <source>
        <dbReference type="ARBA" id="ARBA00011738"/>
    </source>
</evidence>
<protein>
    <submittedName>
        <fullName evidence="10">Metal-dependent transcriptional regulator</fullName>
    </submittedName>
</protein>
<dbReference type="InterPro" id="IPR007167">
    <property type="entry name" value="Fe-transptr_FeoA-like"/>
</dbReference>
<dbReference type="PROSITE" id="PS50944">
    <property type="entry name" value="HTH_DTXR"/>
    <property type="match status" value="1"/>
</dbReference>
<dbReference type="FunFam" id="1.10.60.10:FF:000004">
    <property type="entry name" value="DtxR family transcriptional regulator"/>
    <property type="match status" value="1"/>
</dbReference>
<comment type="caution">
    <text evidence="10">The sequence shown here is derived from an EMBL/GenBank/DDBJ whole genome shotgun (WGS) entry which is preliminary data.</text>
</comment>
<dbReference type="SMART" id="SM00899">
    <property type="entry name" value="FeoA"/>
    <property type="match status" value="1"/>
</dbReference>
<evidence type="ECO:0000256" key="7">
    <source>
        <dbReference type="ARBA" id="ARBA00023163"/>
    </source>
</evidence>
<evidence type="ECO:0000256" key="2">
    <source>
        <dbReference type="ARBA" id="ARBA00007871"/>
    </source>
</evidence>
<dbReference type="Gene3D" id="1.10.10.10">
    <property type="entry name" value="Winged helix-like DNA-binding domain superfamily/Winged helix DNA-binding domain"/>
    <property type="match status" value="1"/>
</dbReference>
<dbReference type="InterPro" id="IPR011991">
    <property type="entry name" value="ArsR-like_HTH"/>
</dbReference>
<evidence type="ECO:0000256" key="1">
    <source>
        <dbReference type="ARBA" id="ARBA00004496"/>
    </source>
</evidence>
<dbReference type="InterPro" id="IPR022687">
    <property type="entry name" value="HTH_DTXR"/>
</dbReference>
<dbReference type="Proteomes" id="UP001596443">
    <property type="component" value="Unassembled WGS sequence"/>
</dbReference>
<evidence type="ECO:0000256" key="5">
    <source>
        <dbReference type="ARBA" id="ARBA00023015"/>
    </source>
</evidence>
<dbReference type="SMART" id="SM00529">
    <property type="entry name" value="HTH_DTXR"/>
    <property type="match status" value="1"/>
</dbReference>
<keyword evidence="11" id="KW-1185">Reference proteome</keyword>
<keyword evidence="5" id="KW-0805">Transcription regulation</keyword>
<dbReference type="EMBL" id="JBHSWX010000012">
    <property type="protein sequence ID" value="MFC6787504.1"/>
    <property type="molecule type" value="Genomic_DNA"/>
</dbReference>
<dbReference type="AlphaFoldDB" id="A0ABD5TE07"/>
<dbReference type="InterPro" id="IPR022689">
    <property type="entry name" value="Iron_dep_repressor"/>
</dbReference>
<comment type="similarity">
    <text evidence="2">Belongs to the DtxR/MntR family.</text>
</comment>
<dbReference type="SUPFAM" id="SSF46785">
    <property type="entry name" value="Winged helix' DNA-binding domain"/>
    <property type="match status" value="1"/>
</dbReference>
<dbReference type="Pfam" id="PF01325">
    <property type="entry name" value="Fe_dep_repress"/>
    <property type="match status" value="1"/>
</dbReference>
<dbReference type="PANTHER" id="PTHR33238">
    <property type="entry name" value="IRON (METAL) DEPENDENT REPRESSOR, DTXR FAMILY"/>
    <property type="match status" value="1"/>
</dbReference>
<keyword evidence="4" id="KW-0408">Iron</keyword>
<dbReference type="InterPro" id="IPR008988">
    <property type="entry name" value="Transcriptional_repressor_C"/>
</dbReference>
<dbReference type="Pfam" id="PF02742">
    <property type="entry name" value="Fe_dep_repr_C"/>
    <property type="match status" value="1"/>
</dbReference>
<dbReference type="InterPro" id="IPR036390">
    <property type="entry name" value="WH_DNA-bd_sf"/>
</dbReference>
<dbReference type="GO" id="GO:0003677">
    <property type="term" value="F:DNA binding"/>
    <property type="evidence" value="ECO:0007669"/>
    <property type="project" value="UniProtKB-KW"/>
</dbReference>
<reference evidence="10 11" key="1">
    <citation type="journal article" date="2019" name="Int. J. Syst. Evol. Microbiol.">
        <title>The Global Catalogue of Microorganisms (GCM) 10K type strain sequencing project: providing services to taxonomists for standard genome sequencing and annotation.</title>
        <authorList>
            <consortium name="The Broad Institute Genomics Platform"/>
            <consortium name="The Broad Institute Genome Sequencing Center for Infectious Disease"/>
            <person name="Wu L."/>
            <person name="Ma J."/>
        </authorList>
    </citation>
    <scope>NUCLEOTIDE SEQUENCE [LARGE SCALE GENOMIC DNA]</scope>
    <source>
        <strain evidence="10 11">SYNS20</strain>
    </source>
</reference>
<evidence type="ECO:0000313" key="10">
    <source>
        <dbReference type="EMBL" id="MFC6787504.1"/>
    </source>
</evidence>
<dbReference type="InterPro" id="IPR038157">
    <property type="entry name" value="FeoA_core_dom"/>
</dbReference>
<dbReference type="CDD" id="cd00090">
    <property type="entry name" value="HTH_ARSR"/>
    <property type="match status" value="1"/>
</dbReference>
<dbReference type="InterPro" id="IPR001367">
    <property type="entry name" value="Fe_dep_repressor"/>
</dbReference>
<dbReference type="Pfam" id="PF04023">
    <property type="entry name" value="FeoA"/>
    <property type="match status" value="1"/>
</dbReference>
<dbReference type="GO" id="GO:0005737">
    <property type="term" value="C:cytoplasm"/>
    <property type="evidence" value="ECO:0007669"/>
    <property type="project" value="UniProtKB-SubCell"/>
</dbReference>
<feature type="compositionally biased region" description="Acidic residues" evidence="8">
    <location>
        <begin position="200"/>
        <end position="214"/>
    </location>
</feature>
<dbReference type="Gene3D" id="2.30.30.90">
    <property type="match status" value="1"/>
</dbReference>
<feature type="region of interest" description="Disordered" evidence="8">
    <location>
        <begin position="199"/>
        <end position="236"/>
    </location>
</feature>
<dbReference type="Gene3D" id="1.10.60.10">
    <property type="entry name" value="Iron dependent repressor, metal binding and dimerisation domain"/>
    <property type="match status" value="1"/>
</dbReference>
<evidence type="ECO:0000259" key="9">
    <source>
        <dbReference type="PROSITE" id="PS50944"/>
    </source>
</evidence>
<gene>
    <name evidence="10" type="ORF">ACFQFD_16300</name>
</gene>
<dbReference type="RefSeq" id="WP_284061656.1">
    <property type="nucleotide sequence ID" value="NZ_CP126158.1"/>
</dbReference>
<dbReference type="InterPro" id="IPR036421">
    <property type="entry name" value="Fe_dep_repressor_sf"/>
</dbReference>
<dbReference type="InterPro" id="IPR050536">
    <property type="entry name" value="DtxR_MntR_Metal-Reg"/>
</dbReference>
<evidence type="ECO:0000256" key="8">
    <source>
        <dbReference type="SAM" id="MobiDB-lite"/>
    </source>
</evidence>
<dbReference type="SUPFAM" id="SSF47979">
    <property type="entry name" value="Iron-dependent repressor protein, dimerization domain"/>
    <property type="match status" value="1"/>
</dbReference>
<evidence type="ECO:0000313" key="11">
    <source>
        <dbReference type="Proteomes" id="UP001596443"/>
    </source>
</evidence>
<evidence type="ECO:0000256" key="6">
    <source>
        <dbReference type="ARBA" id="ARBA00023125"/>
    </source>
</evidence>
<dbReference type="PANTHER" id="PTHR33238:SF7">
    <property type="entry name" value="IRON-DEPENDENT TRANSCRIPTIONAL REGULATOR"/>
    <property type="match status" value="1"/>
</dbReference>
<keyword evidence="6" id="KW-0238">DNA-binding</keyword>
<comment type="subunit">
    <text evidence="3">Homodimer.</text>
</comment>
<evidence type="ECO:0000256" key="4">
    <source>
        <dbReference type="ARBA" id="ARBA00023004"/>
    </source>
</evidence>
<comment type="subcellular location">
    <subcellularLocation>
        <location evidence="1">Cytoplasm</location>
    </subcellularLocation>
</comment>
<feature type="domain" description="HTH dtxR-type" evidence="9">
    <location>
        <begin position="2"/>
        <end position="64"/>
    </location>
</feature>
<accession>A0ABD5TE07</accession>
<name>A0ABD5TE07_9EURY</name>